<name>A0A4R7PF58_9GAMM</name>
<gene>
    <name evidence="2" type="ORF">DFR24_2235</name>
</gene>
<reference evidence="2 3" key="1">
    <citation type="submission" date="2019-03" db="EMBL/GenBank/DDBJ databases">
        <title>Genomic Encyclopedia of Type Strains, Phase IV (KMG-IV): sequencing the most valuable type-strain genomes for metagenomic binning, comparative biology and taxonomic classification.</title>
        <authorList>
            <person name="Goeker M."/>
        </authorList>
    </citation>
    <scope>NUCLEOTIDE SEQUENCE [LARGE SCALE GENOMIC DNA]</scope>
    <source>
        <strain evidence="2 3">DSM 26377</strain>
    </source>
</reference>
<dbReference type="PROSITE" id="PS51501">
    <property type="entry name" value="ZF_DNL"/>
    <property type="match status" value="1"/>
</dbReference>
<evidence type="ECO:0000313" key="3">
    <source>
        <dbReference type="Proteomes" id="UP000295341"/>
    </source>
</evidence>
<comment type="caution">
    <text evidence="2">The sequence shown here is derived from an EMBL/GenBank/DDBJ whole genome shotgun (WGS) entry which is preliminary data.</text>
</comment>
<evidence type="ECO:0000313" key="2">
    <source>
        <dbReference type="EMBL" id="TDU32828.1"/>
    </source>
</evidence>
<sequence length="67" mass="7958">MRQKFTCMRCGYIGVPIHGIEEEEDEEGTRFVGCDSCGTRHLVVMFEKRRFEILRIHPDDLDLWLSR</sequence>
<dbReference type="AlphaFoldDB" id="A0A4R7PF58"/>
<proteinExistence type="predicted"/>
<evidence type="ECO:0000259" key="1">
    <source>
        <dbReference type="PROSITE" id="PS51501"/>
    </source>
</evidence>
<dbReference type="SUPFAM" id="SSF57802">
    <property type="entry name" value="Rubredoxin-like"/>
    <property type="match status" value="1"/>
</dbReference>
<feature type="domain" description="DNL-type" evidence="1">
    <location>
        <begin position="1"/>
        <end position="67"/>
    </location>
</feature>
<protein>
    <recommendedName>
        <fullName evidence="1">DNL-type domain-containing protein</fullName>
    </recommendedName>
</protein>
<dbReference type="InterPro" id="IPR007853">
    <property type="entry name" value="Znf_DNL-typ"/>
</dbReference>
<keyword evidence="3" id="KW-1185">Reference proteome</keyword>
<dbReference type="Proteomes" id="UP000295341">
    <property type="component" value="Unassembled WGS sequence"/>
</dbReference>
<dbReference type="EMBL" id="SOBT01000008">
    <property type="protein sequence ID" value="TDU32828.1"/>
    <property type="molecule type" value="Genomic_DNA"/>
</dbReference>
<organism evidence="2 3">
    <name type="scientific">Panacagrimonas perspica</name>
    <dbReference type="NCBI Taxonomy" id="381431"/>
    <lineage>
        <taxon>Bacteria</taxon>
        <taxon>Pseudomonadati</taxon>
        <taxon>Pseudomonadota</taxon>
        <taxon>Gammaproteobacteria</taxon>
        <taxon>Nevskiales</taxon>
        <taxon>Nevskiaceae</taxon>
        <taxon>Panacagrimonas</taxon>
    </lineage>
</organism>
<dbReference type="GO" id="GO:0008270">
    <property type="term" value="F:zinc ion binding"/>
    <property type="evidence" value="ECO:0007669"/>
    <property type="project" value="InterPro"/>
</dbReference>
<accession>A0A4R7PF58</accession>